<proteinExistence type="predicted"/>
<reference evidence="2" key="1">
    <citation type="submission" date="2023-01" db="EMBL/GenBank/DDBJ databases">
        <title>Genome assembly of the deep-sea coral Lophelia pertusa.</title>
        <authorList>
            <person name="Herrera S."/>
            <person name="Cordes E."/>
        </authorList>
    </citation>
    <scope>NUCLEOTIDE SEQUENCE</scope>
    <source>
        <strain evidence="2">USNM1676648</strain>
        <tissue evidence="2">Polyp</tissue>
    </source>
</reference>
<gene>
    <name evidence="2" type="ORF">OS493_039344</name>
</gene>
<dbReference type="OrthoDB" id="10576358at2759"/>
<protein>
    <recommendedName>
        <fullName evidence="1">Elapor1/2 C-terminal domain-containing protein</fullName>
    </recommendedName>
</protein>
<dbReference type="Pfam" id="PF23089">
    <property type="entry name" value="ELAPOR1_C"/>
    <property type="match status" value="1"/>
</dbReference>
<evidence type="ECO:0000313" key="3">
    <source>
        <dbReference type="Proteomes" id="UP001163046"/>
    </source>
</evidence>
<name>A0A9W9ZUP4_9CNID</name>
<sequence>MWNQPRLCRDGVPLPPPKTSECSILEQSVGSAMKDFKIGIAVVAALCCAHDLQHVLPVVQEQEVDKNVVWWDDDEEDEDEEVHFKVGKERGKKILKKIKDMASGRKKEKVTFDDDDDEYFESVHLDTGKEALTDDFN</sequence>
<dbReference type="InterPro" id="IPR056606">
    <property type="entry name" value="Elapor1/2_C"/>
</dbReference>
<keyword evidence="3" id="KW-1185">Reference proteome</keyword>
<evidence type="ECO:0000313" key="2">
    <source>
        <dbReference type="EMBL" id="KAJ7388186.1"/>
    </source>
</evidence>
<dbReference type="EMBL" id="MU825576">
    <property type="protein sequence ID" value="KAJ7388186.1"/>
    <property type="molecule type" value="Genomic_DNA"/>
</dbReference>
<accession>A0A9W9ZUP4</accession>
<feature type="domain" description="Elapor1/2 C-terminal" evidence="1">
    <location>
        <begin position="1"/>
        <end position="19"/>
    </location>
</feature>
<dbReference type="AlphaFoldDB" id="A0A9W9ZUP4"/>
<comment type="caution">
    <text evidence="2">The sequence shown here is derived from an EMBL/GenBank/DDBJ whole genome shotgun (WGS) entry which is preliminary data.</text>
</comment>
<dbReference type="Proteomes" id="UP001163046">
    <property type="component" value="Unassembled WGS sequence"/>
</dbReference>
<evidence type="ECO:0000259" key="1">
    <source>
        <dbReference type="Pfam" id="PF23089"/>
    </source>
</evidence>
<organism evidence="2 3">
    <name type="scientific">Desmophyllum pertusum</name>
    <dbReference type="NCBI Taxonomy" id="174260"/>
    <lineage>
        <taxon>Eukaryota</taxon>
        <taxon>Metazoa</taxon>
        <taxon>Cnidaria</taxon>
        <taxon>Anthozoa</taxon>
        <taxon>Hexacorallia</taxon>
        <taxon>Scleractinia</taxon>
        <taxon>Caryophylliina</taxon>
        <taxon>Caryophylliidae</taxon>
        <taxon>Desmophyllum</taxon>
    </lineage>
</organism>